<organism evidence="1 2">
    <name type="scientific">Marmota monax</name>
    <name type="common">Woodchuck</name>
    <dbReference type="NCBI Taxonomy" id="9995"/>
    <lineage>
        <taxon>Eukaryota</taxon>
        <taxon>Metazoa</taxon>
        <taxon>Chordata</taxon>
        <taxon>Craniata</taxon>
        <taxon>Vertebrata</taxon>
        <taxon>Euteleostomi</taxon>
        <taxon>Mammalia</taxon>
        <taxon>Eutheria</taxon>
        <taxon>Euarchontoglires</taxon>
        <taxon>Glires</taxon>
        <taxon>Rodentia</taxon>
        <taxon>Sciuromorpha</taxon>
        <taxon>Sciuridae</taxon>
        <taxon>Xerinae</taxon>
        <taxon>Marmotini</taxon>
        <taxon>Marmota</taxon>
    </lineage>
</organism>
<dbReference type="PANTHER" id="PTHR35969">
    <property type="entry name" value="PROTEIN FAM243A-RELATED"/>
    <property type="match status" value="1"/>
</dbReference>
<dbReference type="Gene3D" id="3.30.420.10">
    <property type="entry name" value="Ribonuclease H-like superfamily/Ribonuclease H"/>
    <property type="match status" value="1"/>
</dbReference>
<evidence type="ECO:0000313" key="1">
    <source>
        <dbReference type="EMBL" id="VTJ64511.1"/>
    </source>
</evidence>
<protein>
    <recommendedName>
        <fullName evidence="3">Protein FAM243A</fullName>
    </recommendedName>
</protein>
<dbReference type="Proteomes" id="UP000335636">
    <property type="component" value="Unassembled WGS sequence"/>
</dbReference>
<dbReference type="InterPro" id="IPR037728">
    <property type="entry name" value="C21orf140-like"/>
</dbReference>
<name>A0A5E4B6K7_MARMO</name>
<dbReference type="InterPro" id="IPR036397">
    <property type="entry name" value="RNaseH_sf"/>
</dbReference>
<dbReference type="AlphaFoldDB" id="A0A5E4B6K7"/>
<proteinExistence type="predicted"/>
<dbReference type="EMBL" id="CABDUW010000270">
    <property type="protein sequence ID" value="VTJ64511.1"/>
    <property type="molecule type" value="Genomic_DNA"/>
</dbReference>
<evidence type="ECO:0000313" key="2">
    <source>
        <dbReference type="Proteomes" id="UP000335636"/>
    </source>
</evidence>
<keyword evidence="2" id="KW-1185">Reference proteome</keyword>
<evidence type="ECO:0008006" key="3">
    <source>
        <dbReference type="Google" id="ProtNLM"/>
    </source>
</evidence>
<accession>A0A5E4B6K7</accession>
<reference evidence="1" key="1">
    <citation type="submission" date="2019-04" db="EMBL/GenBank/DDBJ databases">
        <authorList>
            <person name="Alioto T."/>
            <person name="Alioto T."/>
        </authorList>
    </citation>
    <scope>NUCLEOTIDE SEQUENCE [LARGE SCALE GENOMIC DNA]</scope>
</reference>
<sequence length="251" mass="29199">MPRLANSLLKSVISRGQFDGVRRKQCLQYLKGLRALQHDGFQTVYFGETDIPESLMTGEELGNGYFVQTPTWCIVHAGGSQGWVPWKYRTFLRDELCTKQEDHLFFEFCDVVKKNYGKCAIVVKGRRQQDETRPQEHREAEVQANLSTVINLTSIVCCPEVAKSYGHKLLCLPSHCNYLNPLDSAWCSLKWFIINNRREFCLQSIDSVYSYQYILLSDLISKGIERINLSKWKTLTNKVRRWENYYLGKFS</sequence>
<dbReference type="PANTHER" id="PTHR35969:SF1">
    <property type="entry name" value="FAMILY WITH SEQUENCE SIMILARITY 243 MEMBER A"/>
    <property type="match status" value="1"/>
</dbReference>
<dbReference type="GO" id="GO:0003676">
    <property type="term" value="F:nucleic acid binding"/>
    <property type="evidence" value="ECO:0007669"/>
    <property type="project" value="InterPro"/>
</dbReference>
<comment type="caution">
    <text evidence="1">The sequence shown here is derived from an EMBL/GenBank/DDBJ whole genome shotgun (WGS) entry which is preliminary data.</text>
</comment>
<gene>
    <name evidence="1" type="ORF">MONAX_5E007014</name>
</gene>